<dbReference type="SUPFAM" id="SSF88723">
    <property type="entry name" value="PIN domain-like"/>
    <property type="match status" value="1"/>
</dbReference>
<feature type="domain" description="PIN" evidence="1">
    <location>
        <begin position="3"/>
        <end position="125"/>
    </location>
</feature>
<evidence type="ECO:0000313" key="2">
    <source>
        <dbReference type="EMBL" id="CAA6803584.1"/>
    </source>
</evidence>
<evidence type="ECO:0000259" key="1">
    <source>
        <dbReference type="Pfam" id="PF01850"/>
    </source>
</evidence>
<dbReference type="InterPro" id="IPR002716">
    <property type="entry name" value="PIN_dom"/>
</dbReference>
<dbReference type="EMBL" id="CACVAQ010000087">
    <property type="protein sequence ID" value="CAA6803584.1"/>
    <property type="molecule type" value="Genomic_DNA"/>
</dbReference>
<dbReference type="CDD" id="cd09872">
    <property type="entry name" value="PIN_Sll0205-like"/>
    <property type="match status" value="1"/>
</dbReference>
<proteinExistence type="predicted"/>
<name>A0A6S6SEZ5_9BACT</name>
<gene>
    <name evidence="2" type="ORF">HELGO_WM32689</name>
</gene>
<organism evidence="2">
    <name type="scientific">uncultured Aureispira sp</name>
    <dbReference type="NCBI Taxonomy" id="1331704"/>
    <lineage>
        <taxon>Bacteria</taxon>
        <taxon>Pseudomonadati</taxon>
        <taxon>Bacteroidota</taxon>
        <taxon>Saprospiria</taxon>
        <taxon>Saprospirales</taxon>
        <taxon>Saprospiraceae</taxon>
        <taxon>Aureispira</taxon>
        <taxon>environmental samples</taxon>
    </lineage>
</organism>
<dbReference type="PANTHER" id="PTHR36173">
    <property type="entry name" value="RIBONUCLEASE VAPC16-RELATED"/>
    <property type="match status" value="1"/>
</dbReference>
<reference evidence="2" key="1">
    <citation type="submission" date="2020-01" db="EMBL/GenBank/DDBJ databases">
        <authorList>
            <person name="Meier V. D."/>
            <person name="Meier V D."/>
        </authorList>
    </citation>
    <scope>NUCLEOTIDE SEQUENCE</scope>
    <source>
        <strain evidence="2">HLG_WM_MAG_10</strain>
    </source>
</reference>
<dbReference type="InterPro" id="IPR029060">
    <property type="entry name" value="PIN-like_dom_sf"/>
</dbReference>
<sequence length="131" mass="15530">MEYILDTHAFIWYAAGDKQLSTKARNLIDNLNNENQIFLSIVSIWEISIKLSIGKLEFKKPLKEVLDEQIELNNYQILDIKMEHTEKIIDLPFHHRDPFDRLLIGQSIIEKMPIISIDENFEKYQELSVVW</sequence>
<accession>A0A6S6SEZ5</accession>
<dbReference type="PANTHER" id="PTHR36173:SF2">
    <property type="entry name" value="RIBONUCLEASE VAPC16"/>
    <property type="match status" value="1"/>
</dbReference>
<dbReference type="Pfam" id="PF01850">
    <property type="entry name" value="PIN"/>
    <property type="match status" value="1"/>
</dbReference>
<dbReference type="Gene3D" id="3.40.50.1010">
    <property type="entry name" value="5'-nuclease"/>
    <property type="match status" value="1"/>
</dbReference>
<dbReference type="InterPro" id="IPR041705">
    <property type="entry name" value="PIN_Sll0205"/>
</dbReference>
<dbReference type="InterPro" id="IPR052919">
    <property type="entry name" value="TA_system_RNase"/>
</dbReference>
<dbReference type="AlphaFoldDB" id="A0A6S6SEZ5"/>
<protein>
    <submittedName>
        <fullName evidence="2">PIN domain nuclease</fullName>
    </submittedName>
</protein>